<dbReference type="RefSeq" id="WP_179973533.1">
    <property type="nucleotide sequence ID" value="NZ_AP022593.1"/>
</dbReference>
<dbReference type="Proteomes" id="UP000467428">
    <property type="component" value="Chromosome"/>
</dbReference>
<dbReference type="KEGG" id="marz:MARA_55850"/>
<dbReference type="InterPro" id="IPR037401">
    <property type="entry name" value="SnoaL-like"/>
</dbReference>
<reference evidence="2 3" key="1">
    <citation type="journal article" date="2019" name="Emerg. Microbes Infect.">
        <title>Comprehensive subspecies identification of 175 nontuberculous mycobacteria species based on 7547 genomic profiles.</title>
        <authorList>
            <person name="Matsumoto Y."/>
            <person name="Kinjo T."/>
            <person name="Motooka D."/>
            <person name="Nabeya D."/>
            <person name="Jung N."/>
            <person name="Uechi K."/>
            <person name="Horii T."/>
            <person name="Iida T."/>
            <person name="Fujita J."/>
            <person name="Nakamura S."/>
        </authorList>
    </citation>
    <scope>NUCLEOTIDE SEQUENCE [LARGE SCALE GENOMIC DNA]</scope>
    <source>
        <strain evidence="2 3">JCM 18538</strain>
    </source>
</reference>
<sequence length="133" mass="14665">MSALMGPPTSLAGLYDRYVEAWAARDPDAIVALHAEQTTFWLHHGREAITGRTALREAFAGMFAALPDFGFEVHRTEFGPRHWVLDWTLTCTAPSGRPARCVCLDLVTVTADWKVARKDTFVDGVQFDAALSA</sequence>
<accession>A0A7I7S5K6</accession>
<geneLocation type="plasmid" evidence="3">
    <name>pjcm18538 dna</name>
</geneLocation>
<dbReference type="AlphaFoldDB" id="A0A7I7S5K6"/>
<proteinExistence type="predicted"/>
<gene>
    <name evidence="2" type="ORF">MARA_55850</name>
</gene>
<protein>
    <recommendedName>
        <fullName evidence="1">SnoaL-like domain-containing protein</fullName>
    </recommendedName>
</protein>
<dbReference type="Gene3D" id="3.10.450.50">
    <property type="match status" value="1"/>
</dbReference>
<feature type="domain" description="SnoaL-like" evidence="1">
    <location>
        <begin position="16"/>
        <end position="117"/>
    </location>
</feature>
<evidence type="ECO:0000313" key="3">
    <source>
        <dbReference type="Proteomes" id="UP000467428"/>
    </source>
</evidence>
<keyword evidence="3" id="KW-1185">Reference proteome</keyword>
<dbReference type="Pfam" id="PF12680">
    <property type="entry name" value="SnoaL_2"/>
    <property type="match status" value="1"/>
</dbReference>
<evidence type="ECO:0000259" key="1">
    <source>
        <dbReference type="Pfam" id="PF12680"/>
    </source>
</evidence>
<dbReference type="EMBL" id="AP022593">
    <property type="protein sequence ID" value="BBY52117.1"/>
    <property type="molecule type" value="Genomic_DNA"/>
</dbReference>
<dbReference type="InterPro" id="IPR032710">
    <property type="entry name" value="NTF2-like_dom_sf"/>
</dbReference>
<name>A0A7I7S5K6_9MYCO</name>
<evidence type="ECO:0000313" key="2">
    <source>
        <dbReference type="EMBL" id="BBY52117.1"/>
    </source>
</evidence>
<dbReference type="SUPFAM" id="SSF54427">
    <property type="entry name" value="NTF2-like"/>
    <property type="match status" value="1"/>
</dbReference>
<organism evidence="2 3">
    <name type="scientific">Mycolicibacterium arabiense</name>
    <dbReference type="NCBI Taxonomy" id="1286181"/>
    <lineage>
        <taxon>Bacteria</taxon>
        <taxon>Bacillati</taxon>
        <taxon>Actinomycetota</taxon>
        <taxon>Actinomycetes</taxon>
        <taxon>Mycobacteriales</taxon>
        <taxon>Mycobacteriaceae</taxon>
        <taxon>Mycolicibacterium</taxon>
    </lineage>
</organism>